<proteinExistence type="predicted"/>
<evidence type="ECO:0000256" key="1">
    <source>
        <dbReference type="SAM" id="Phobius"/>
    </source>
</evidence>
<evidence type="ECO:0000313" key="3">
    <source>
        <dbReference type="Proteomes" id="UP001320178"/>
    </source>
</evidence>
<evidence type="ECO:0000313" key="2">
    <source>
        <dbReference type="EMBL" id="MCE8051270.1"/>
    </source>
</evidence>
<comment type="caution">
    <text evidence="2">The sequence shown here is derived from an EMBL/GenBank/DDBJ whole genome shotgun (WGS) entry which is preliminary data.</text>
</comment>
<name>A0AAW4YT16_9GAMM</name>
<feature type="transmembrane region" description="Helical" evidence="1">
    <location>
        <begin position="34"/>
        <end position="51"/>
    </location>
</feature>
<protein>
    <submittedName>
        <fullName evidence="2">Uncharacterized protein</fullName>
    </submittedName>
</protein>
<dbReference type="RefSeq" id="WP_234239122.1">
    <property type="nucleotide sequence ID" value="NZ_JABFTS010000002.1"/>
</dbReference>
<reference evidence="2" key="2">
    <citation type="journal article" date="2021" name="Front. Microbiol.">
        <title>Aerobic Denitrification and Heterotrophic Sulfur Oxidation in the Genus Halomonas Revealed by Six Novel Species Characterizations and Genome-Based Analysis.</title>
        <authorList>
            <person name="Wang L."/>
            <person name="Shao Z."/>
        </authorList>
    </citation>
    <scope>NUCLEOTIDE SEQUENCE</scope>
    <source>
        <strain evidence="2">MCCC 1A05776</strain>
    </source>
</reference>
<feature type="transmembrane region" description="Helical" evidence="1">
    <location>
        <begin position="94"/>
        <end position="113"/>
    </location>
</feature>
<organism evidence="2 3">
    <name type="scientific">Billgrantia desiderata</name>
    <dbReference type="NCBI Taxonomy" id="52021"/>
    <lineage>
        <taxon>Bacteria</taxon>
        <taxon>Pseudomonadati</taxon>
        <taxon>Pseudomonadota</taxon>
        <taxon>Gammaproteobacteria</taxon>
        <taxon>Oceanospirillales</taxon>
        <taxon>Halomonadaceae</taxon>
        <taxon>Billgrantia</taxon>
    </lineage>
</organism>
<keyword evidence="1" id="KW-0812">Transmembrane</keyword>
<dbReference type="AlphaFoldDB" id="A0AAW4YT16"/>
<feature type="transmembrane region" description="Helical" evidence="1">
    <location>
        <begin position="7"/>
        <end position="28"/>
    </location>
</feature>
<accession>A0AAW4YT16</accession>
<gene>
    <name evidence="2" type="ORF">HOP61_08210</name>
</gene>
<dbReference type="Proteomes" id="UP001320178">
    <property type="component" value="Unassembled WGS sequence"/>
</dbReference>
<dbReference type="EMBL" id="JABFTS010000002">
    <property type="protein sequence ID" value="MCE8051270.1"/>
    <property type="molecule type" value="Genomic_DNA"/>
</dbReference>
<keyword evidence="1" id="KW-1133">Transmembrane helix</keyword>
<reference evidence="2" key="1">
    <citation type="submission" date="2020-05" db="EMBL/GenBank/DDBJ databases">
        <authorList>
            <person name="Wang L."/>
            <person name="Shao Z."/>
        </authorList>
    </citation>
    <scope>NUCLEOTIDE SEQUENCE</scope>
    <source>
        <strain evidence="2">MCCC 1A05776</strain>
    </source>
</reference>
<keyword evidence="1" id="KW-0472">Membrane</keyword>
<sequence length="123" mass="13670">MRRALTNFYCVFLFSVLICLLSLGLSLWLNDVEWFQASGAVVTVGGVLLAARKIIRLGLEEFLRDESTIDGGHIEPTPEEIEHNRQFELDVKSYRWSVALLIVGTLVWAYGGIGLRMLAGVGS</sequence>